<accession>A0AA43G2H7</accession>
<organism evidence="2 3">
    <name type="scientific">Vibrio splendidus</name>
    <dbReference type="NCBI Taxonomy" id="29497"/>
    <lineage>
        <taxon>Bacteria</taxon>
        <taxon>Pseudomonadati</taxon>
        <taxon>Pseudomonadota</taxon>
        <taxon>Gammaproteobacteria</taxon>
        <taxon>Vibrionales</taxon>
        <taxon>Vibrionaceae</taxon>
        <taxon>Vibrio</taxon>
    </lineage>
</organism>
<feature type="domain" description="Antitoxin Xre/MbcA/ParS-like toxin-binding" evidence="1">
    <location>
        <begin position="15"/>
        <end position="65"/>
    </location>
</feature>
<protein>
    <submittedName>
        <fullName evidence="2">DUF2384 domain-containing protein</fullName>
    </submittedName>
</protein>
<reference evidence="2" key="1">
    <citation type="submission" date="2022-01" db="EMBL/GenBank/DDBJ databases">
        <title>Vibrio aestuarianus Clade A and Clade B isolates are associated with Pacific oyster (Crassostrea gigas) disease outbreaks across Ireland.</title>
        <authorList>
            <person name="Coyle N."/>
            <person name="O'Toole C."/>
            <person name="Thomas J.C.L."/>
            <person name="Ryder D."/>
            <person name="Cheslett D."/>
            <person name="Feist S."/>
            <person name="Bean T."/>
            <person name="Joseph A."/>
            <person name="Waina A."/>
            <person name="Feil E."/>
            <person name="Verner-Jeffreys D.W."/>
        </authorList>
    </citation>
    <scope>NUCLEOTIDE SEQUENCE</scope>
    <source>
        <strain evidence="2">S/17/14 A</strain>
    </source>
</reference>
<dbReference type="AlphaFoldDB" id="A0AA43G2H7"/>
<dbReference type="InterPro" id="IPR024467">
    <property type="entry name" value="Xre/MbcA/ParS-like_toxin-bd"/>
</dbReference>
<gene>
    <name evidence="2" type="ORF">L8R85_21880</name>
</gene>
<sequence>MNQENRKNFDKVFSAALALFETEEAAHQWLEQPVLGLGNRRPIDMLSTSEDTKVVLDVIGRLEHGVFF</sequence>
<proteinExistence type="predicted"/>
<evidence type="ECO:0000313" key="3">
    <source>
        <dbReference type="Proteomes" id="UP001159663"/>
    </source>
</evidence>
<dbReference type="EMBL" id="JAKMYX010000121">
    <property type="protein sequence ID" value="MDH5923683.1"/>
    <property type="molecule type" value="Genomic_DNA"/>
</dbReference>
<dbReference type="InterPro" id="IPR011979">
    <property type="entry name" value="Antitox_Xre"/>
</dbReference>
<evidence type="ECO:0000313" key="2">
    <source>
        <dbReference type="EMBL" id="MDH5923683.1"/>
    </source>
</evidence>
<comment type="caution">
    <text evidence="2">The sequence shown here is derived from an EMBL/GenBank/DDBJ whole genome shotgun (WGS) entry which is preliminary data.</text>
</comment>
<name>A0AA43G2H7_VIBSP</name>
<dbReference type="Pfam" id="PF09722">
    <property type="entry name" value="Xre_MbcA_ParS_C"/>
    <property type="match status" value="1"/>
</dbReference>
<evidence type="ECO:0000259" key="1">
    <source>
        <dbReference type="Pfam" id="PF09722"/>
    </source>
</evidence>
<dbReference type="NCBIfam" id="TIGR02293">
    <property type="entry name" value="TAS_TIGR02293"/>
    <property type="match status" value="1"/>
</dbReference>
<dbReference type="RefSeq" id="WP_280534665.1">
    <property type="nucleotide sequence ID" value="NZ_JAKMYX010000121.1"/>
</dbReference>
<dbReference type="Proteomes" id="UP001159663">
    <property type="component" value="Unassembled WGS sequence"/>
</dbReference>